<evidence type="ECO:0000256" key="4">
    <source>
        <dbReference type="ARBA" id="ARBA00022490"/>
    </source>
</evidence>
<evidence type="ECO:0000256" key="1">
    <source>
        <dbReference type="ARBA" id="ARBA00004123"/>
    </source>
</evidence>
<dbReference type="InterPro" id="IPR047575">
    <property type="entry name" value="Sm"/>
</dbReference>
<keyword evidence="11 13" id="KW-0539">Nucleus</keyword>
<dbReference type="GO" id="GO:0030490">
    <property type="term" value="P:maturation of SSU-rRNA"/>
    <property type="evidence" value="ECO:0007669"/>
    <property type="project" value="TreeGrafter"/>
</dbReference>
<evidence type="ECO:0000256" key="6">
    <source>
        <dbReference type="ARBA" id="ARBA00022664"/>
    </source>
</evidence>
<evidence type="ECO:0000259" key="15">
    <source>
        <dbReference type="PROSITE" id="PS52002"/>
    </source>
</evidence>
<keyword evidence="4" id="KW-0963">Cytoplasm</keyword>
<comment type="caution">
    <text evidence="16">The sequence shown here is derived from an EMBL/GenBank/DDBJ whole genome shotgun (WGS) entry which is preliminary data.</text>
</comment>
<keyword evidence="10 13" id="KW-0508">mRNA splicing</keyword>
<keyword evidence="14" id="KW-1133">Transmembrane helix</keyword>
<dbReference type="CDD" id="cd01726">
    <property type="entry name" value="LSm6"/>
    <property type="match status" value="1"/>
</dbReference>
<dbReference type="Proteomes" id="UP001431209">
    <property type="component" value="Unassembled WGS sequence"/>
</dbReference>
<keyword evidence="5" id="KW-0698">rRNA processing</keyword>
<evidence type="ECO:0000256" key="10">
    <source>
        <dbReference type="ARBA" id="ARBA00023187"/>
    </source>
</evidence>
<dbReference type="SUPFAM" id="SSF50182">
    <property type="entry name" value="Sm-like ribonucleoproteins"/>
    <property type="match status" value="1"/>
</dbReference>
<proteinExistence type="inferred from homology"/>
<dbReference type="SMART" id="SM00651">
    <property type="entry name" value="Sm"/>
    <property type="match status" value="1"/>
</dbReference>
<reference evidence="16 17" key="1">
    <citation type="submission" date="2024-03" db="EMBL/GenBank/DDBJ databases">
        <title>The Acrasis kona genome and developmental transcriptomes reveal deep origins of eukaryotic multicellular pathways.</title>
        <authorList>
            <person name="Sheikh S."/>
            <person name="Fu C.-J."/>
            <person name="Brown M.W."/>
            <person name="Baldauf S.L."/>
        </authorList>
    </citation>
    <scope>NUCLEOTIDE SEQUENCE [LARGE SCALE GENOMIC DNA]</scope>
    <source>
        <strain evidence="16 17">ATCC MYA-3509</strain>
    </source>
</reference>
<dbReference type="PANTHER" id="PTHR11021">
    <property type="entry name" value="SMALL NUCLEAR RIBONUCLEOPROTEIN F SNRNP-F"/>
    <property type="match status" value="1"/>
</dbReference>
<keyword evidence="7" id="KW-0819">tRNA processing</keyword>
<dbReference type="GO" id="GO:0000932">
    <property type="term" value="C:P-body"/>
    <property type="evidence" value="ECO:0007669"/>
    <property type="project" value="TreeGrafter"/>
</dbReference>
<dbReference type="EMBL" id="JAOPGA020001561">
    <property type="protein sequence ID" value="KAL0489511.1"/>
    <property type="molecule type" value="Genomic_DNA"/>
</dbReference>
<sequence>MSKRTPGDFLKSVVGRPVVVKLNSGVEYRGILTCLDGFMNIALEQTEEYINGIRVSSFGDAFVRGNNGLFAAFFGVNYFISILHSTGKVKKSIMLRQHTKECQY</sequence>
<dbReference type="GO" id="GO:0003723">
    <property type="term" value="F:RNA binding"/>
    <property type="evidence" value="ECO:0007669"/>
    <property type="project" value="UniProtKB-UniRule"/>
</dbReference>
<keyword evidence="8 13" id="KW-0747">Spliceosome</keyword>
<evidence type="ECO:0000256" key="14">
    <source>
        <dbReference type="SAM" id="Phobius"/>
    </source>
</evidence>
<keyword evidence="17" id="KW-1185">Reference proteome</keyword>
<dbReference type="PROSITE" id="PS52002">
    <property type="entry name" value="SM"/>
    <property type="match status" value="1"/>
</dbReference>
<evidence type="ECO:0000256" key="2">
    <source>
        <dbReference type="ARBA" id="ARBA00004496"/>
    </source>
</evidence>
<evidence type="ECO:0000256" key="7">
    <source>
        <dbReference type="ARBA" id="ARBA00022694"/>
    </source>
</evidence>
<dbReference type="Gene3D" id="2.30.30.100">
    <property type="match status" value="1"/>
</dbReference>
<evidence type="ECO:0000256" key="9">
    <source>
        <dbReference type="ARBA" id="ARBA00022884"/>
    </source>
</evidence>
<dbReference type="GO" id="GO:0000398">
    <property type="term" value="P:mRNA splicing, via spliceosome"/>
    <property type="evidence" value="ECO:0007669"/>
    <property type="project" value="InterPro"/>
</dbReference>
<comment type="subcellular location">
    <subcellularLocation>
        <location evidence="2">Cytoplasm</location>
    </subcellularLocation>
    <subcellularLocation>
        <location evidence="1 13">Nucleus</location>
    </subcellularLocation>
</comment>
<evidence type="ECO:0000313" key="17">
    <source>
        <dbReference type="Proteomes" id="UP001431209"/>
    </source>
</evidence>
<dbReference type="GO" id="GO:0008033">
    <property type="term" value="P:tRNA processing"/>
    <property type="evidence" value="ECO:0007669"/>
    <property type="project" value="UniProtKB-KW"/>
</dbReference>
<dbReference type="GO" id="GO:0046540">
    <property type="term" value="C:U4/U6 x U5 tri-snRNP complex"/>
    <property type="evidence" value="ECO:0007669"/>
    <property type="project" value="TreeGrafter"/>
</dbReference>
<name>A0AAW2ZK24_9EUKA</name>
<dbReference type="PANTHER" id="PTHR11021:SF1">
    <property type="entry name" value="U6 SNRNA-ASSOCIATED SM-LIKE PROTEIN LSM6"/>
    <property type="match status" value="1"/>
</dbReference>
<protein>
    <submittedName>
        <fullName evidence="16">U6 snRNA-associated Sm-like protein LSm6</fullName>
    </submittedName>
</protein>
<dbReference type="GO" id="GO:0005730">
    <property type="term" value="C:nucleolus"/>
    <property type="evidence" value="ECO:0007669"/>
    <property type="project" value="TreeGrafter"/>
</dbReference>
<evidence type="ECO:0000256" key="11">
    <source>
        <dbReference type="ARBA" id="ARBA00023242"/>
    </source>
</evidence>
<evidence type="ECO:0000256" key="13">
    <source>
        <dbReference type="PIRNR" id="PIRNR006609"/>
    </source>
</evidence>
<feature type="domain" description="Sm" evidence="15">
    <location>
        <begin position="5"/>
        <end position="77"/>
    </location>
</feature>
<dbReference type="AlphaFoldDB" id="A0AAW2ZK24"/>
<organism evidence="16 17">
    <name type="scientific">Acrasis kona</name>
    <dbReference type="NCBI Taxonomy" id="1008807"/>
    <lineage>
        <taxon>Eukaryota</taxon>
        <taxon>Discoba</taxon>
        <taxon>Heterolobosea</taxon>
        <taxon>Tetramitia</taxon>
        <taxon>Eutetramitia</taxon>
        <taxon>Acrasidae</taxon>
        <taxon>Acrasis</taxon>
    </lineage>
</organism>
<dbReference type="GO" id="GO:0005681">
    <property type="term" value="C:spliceosomal complex"/>
    <property type="evidence" value="ECO:0007669"/>
    <property type="project" value="UniProtKB-KW"/>
</dbReference>
<keyword evidence="14" id="KW-0812">Transmembrane</keyword>
<keyword evidence="12 13" id="KW-0687">Ribonucleoprotein</keyword>
<evidence type="ECO:0000256" key="3">
    <source>
        <dbReference type="ARBA" id="ARBA00007927"/>
    </source>
</evidence>
<dbReference type="InterPro" id="IPR001163">
    <property type="entry name" value="Sm_dom_euk/arc"/>
</dbReference>
<accession>A0AAW2ZK24</accession>
<dbReference type="Pfam" id="PF01423">
    <property type="entry name" value="LSM"/>
    <property type="match status" value="1"/>
</dbReference>
<evidence type="ECO:0000256" key="5">
    <source>
        <dbReference type="ARBA" id="ARBA00022552"/>
    </source>
</evidence>
<dbReference type="FunFam" id="2.30.30.100:FF:000044">
    <property type="entry name" value="Probable U6 snRNA-associated Sm-like protein LSm6"/>
    <property type="match status" value="1"/>
</dbReference>
<comment type="similarity">
    <text evidence="3 13">Belongs to the snRNP Sm proteins family. SmF/LSm6 subfamily.</text>
</comment>
<keyword evidence="14" id="KW-0472">Membrane</keyword>
<dbReference type="InterPro" id="IPR016487">
    <property type="entry name" value="Lsm6/sSmF"/>
</dbReference>
<evidence type="ECO:0000313" key="16">
    <source>
        <dbReference type="EMBL" id="KAL0489511.1"/>
    </source>
</evidence>
<keyword evidence="9 13" id="KW-0694">RNA-binding</keyword>
<dbReference type="GO" id="GO:0005732">
    <property type="term" value="C:sno(s)RNA-containing ribonucleoprotein complex"/>
    <property type="evidence" value="ECO:0007669"/>
    <property type="project" value="TreeGrafter"/>
</dbReference>
<evidence type="ECO:0000256" key="12">
    <source>
        <dbReference type="ARBA" id="ARBA00023274"/>
    </source>
</evidence>
<feature type="transmembrane region" description="Helical" evidence="14">
    <location>
        <begin position="68"/>
        <end position="87"/>
    </location>
</feature>
<dbReference type="GO" id="GO:0005688">
    <property type="term" value="C:U6 snRNP"/>
    <property type="evidence" value="ECO:0007669"/>
    <property type="project" value="TreeGrafter"/>
</dbReference>
<keyword evidence="6 13" id="KW-0507">mRNA processing</keyword>
<gene>
    <name evidence="16" type="ORF">AKO1_010492</name>
</gene>
<evidence type="ECO:0000256" key="8">
    <source>
        <dbReference type="ARBA" id="ARBA00022728"/>
    </source>
</evidence>
<dbReference type="InterPro" id="IPR010920">
    <property type="entry name" value="LSM_dom_sf"/>
</dbReference>